<feature type="domain" description="BSD" evidence="2">
    <location>
        <begin position="146"/>
        <end position="204"/>
    </location>
</feature>
<dbReference type="STRING" id="325452.A0A3R7KJW7"/>
<evidence type="ECO:0000313" key="8">
    <source>
        <dbReference type="Proteomes" id="UP000285883"/>
    </source>
</evidence>
<dbReference type="EMBL" id="JPWV03000210">
    <property type="protein sequence ID" value="KAG2521159.1"/>
    <property type="molecule type" value="Genomic_DNA"/>
</dbReference>
<dbReference type="PROSITE" id="PS50858">
    <property type="entry name" value="BSD"/>
    <property type="match status" value="1"/>
</dbReference>
<dbReference type="InterPro" id="IPR035925">
    <property type="entry name" value="BSD_dom_sf"/>
</dbReference>
<evidence type="ECO:0000313" key="6">
    <source>
        <dbReference type="EMBL" id="RLN80230.1"/>
    </source>
</evidence>
<evidence type="ECO:0000313" key="4">
    <source>
        <dbReference type="EMBL" id="KAG2522340.1"/>
    </source>
</evidence>
<feature type="compositionally biased region" description="Basic and acidic residues" evidence="1">
    <location>
        <begin position="315"/>
        <end position="352"/>
    </location>
</feature>
<dbReference type="EMBL" id="MAYM02000198">
    <property type="protein sequence ID" value="RLN45230.1"/>
    <property type="molecule type" value="Genomic_DNA"/>
</dbReference>
<proteinExistence type="predicted"/>
<feature type="compositionally biased region" description="Basic and acidic residues" evidence="1">
    <location>
        <begin position="280"/>
        <end position="295"/>
    </location>
</feature>
<gene>
    <name evidence="5" type="ORF">BBI17_007185</name>
    <name evidence="6" type="ORF">BBO99_00004664</name>
    <name evidence="3" type="ORF">JM16_004355</name>
    <name evidence="4" type="ORF">JM18_003903</name>
</gene>
<organism evidence="6 7">
    <name type="scientific">Phytophthora kernoviae</name>
    <dbReference type="NCBI Taxonomy" id="325452"/>
    <lineage>
        <taxon>Eukaryota</taxon>
        <taxon>Sar</taxon>
        <taxon>Stramenopiles</taxon>
        <taxon>Oomycota</taxon>
        <taxon>Peronosporomycetes</taxon>
        <taxon>Peronosporales</taxon>
        <taxon>Peronosporaceae</taxon>
        <taxon>Phytophthora</taxon>
    </lineage>
</organism>
<dbReference type="SUPFAM" id="SSF140383">
    <property type="entry name" value="BSD domain-like"/>
    <property type="match status" value="1"/>
</dbReference>
<feature type="region of interest" description="Disordered" evidence="1">
    <location>
        <begin position="44"/>
        <end position="99"/>
    </location>
</feature>
<comment type="caution">
    <text evidence="6">The sequence shown here is derived from an EMBL/GenBank/DDBJ whole genome shotgun (WGS) entry which is preliminary data.</text>
</comment>
<reference evidence="3" key="1">
    <citation type="journal article" date="2015" name="Genom Data">
        <title>Genome sequences of six Phytophthora species associated with forests in New Zealand.</title>
        <authorList>
            <person name="Studholme D.J."/>
            <person name="McDougal R.L."/>
            <person name="Sambles C."/>
            <person name="Hansen E."/>
            <person name="Hardy G."/>
            <person name="Grant M."/>
            <person name="Ganley R.J."/>
            <person name="Williams N.M."/>
        </authorList>
    </citation>
    <scope>NUCLEOTIDE SEQUENCE</scope>
    <source>
        <strain evidence="3">NZFS 2646</strain>
        <strain evidence="4">NZFS 3630</strain>
    </source>
</reference>
<name>A0A3R7KJW7_9STRA</name>
<sequence>MTARMSEIGMSAMRASEIGMRHSAANLQMMVGTVANKAHGIATILTRNTSRGRKREPKTTPTTTAEDDDSPLSQIEDLSEPEETPEYEPAPVKQQKLGQTKEKELPLLLPWEVRGEDGEMREDPTVKEKILELAVYRRTFVEPAGGEEEYVFDYAVLKNVARELLLSNPNLREKREILVEAVPVAVISEEIFWRNFFLRCNAIRVTQGLAPYLPEVEQVSMRTGAFARFRRGLFSKKKGSSTTGSKPRRGLLGSRSSSGDSPEATPSDDLGDLELDIDGEIEKELLKRRPSRAVEKNLQPEAPSQPNDAENSNPAHDKEAEKTEVSEADRSEDPTLNAEKADARSDVAKEQAAKPSNQANDLEYTPVLV</sequence>
<feature type="compositionally biased region" description="Low complexity" evidence="1">
    <location>
        <begin position="240"/>
        <end position="259"/>
    </location>
</feature>
<dbReference type="Proteomes" id="UP000285883">
    <property type="component" value="Unassembled WGS sequence"/>
</dbReference>
<reference evidence="3" key="3">
    <citation type="submission" date="2020-06" db="EMBL/GenBank/DDBJ databases">
        <authorList>
            <person name="Studholme D.J."/>
        </authorList>
    </citation>
    <scope>NUCLEOTIDE SEQUENCE</scope>
    <source>
        <strain evidence="3">NZFS 2646</strain>
        <strain evidence="4">NZFS 3630</strain>
    </source>
</reference>
<evidence type="ECO:0000313" key="5">
    <source>
        <dbReference type="EMBL" id="RLN45230.1"/>
    </source>
</evidence>
<dbReference type="Proteomes" id="UP000785171">
    <property type="component" value="Unassembled WGS sequence"/>
</dbReference>
<protein>
    <recommendedName>
        <fullName evidence="2">BSD domain-containing protein</fullName>
    </recommendedName>
</protein>
<feature type="compositionally biased region" description="Polar residues" evidence="1">
    <location>
        <begin position="302"/>
        <end position="314"/>
    </location>
</feature>
<feature type="compositionally biased region" description="Acidic residues" evidence="1">
    <location>
        <begin position="269"/>
        <end position="279"/>
    </location>
</feature>
<keyword evidence="7" id="KW-1185">Reference proteome</keyword>
<feature type="region of interest" description="Disordered" evidence="1">
    <location>
        <begin position="236"/>
        <end position="369"/>
    </location>
</feature>
<dbReference type="AlphaFoldDB" id="A0A3R7KJW7"/>
<feature type="compositionally biased region" description="Acidic residues" evidence="1">
    <location>
        <begin position="77"/>
        <end position="86"/>
    </location>
</feature>
<evidence type="ECO:0000313" key="3">
    <source>
        <dbReference type="EMBL" id="KAG2521159.1"/>
    </source>
</evidence>
<evidence type="ECO:0000259" key="2">
    <source>
        <dbReference type="PROSITE" id="PS50858"/>
    </source>
</evidence>
<dbReference type="Proteomes" id="UP000792063">
    <property type="component" value="Unassembled WGS sequence"/>
</dbReference>
<reference evidence="7 8" key="2">
    <citation type="submission" date="2018-07" db="EMBL/GenBank/DDBJ databases">
        <title>Genome sequencing of oomycete isolates from Chile give support for New Zealand origin for Phytophthora kernoviae and make available the first Nothophytophthora sp. genome.</title>
        <authorList>
            <person name="Studholme D.J."/>
            <person name="Sanfuentes E."/>
            <person name="Panda P."/>
            <person name="Hill R."/>
            <person name="Sambles C."/>
            <person name="Grant M."/>
            <person name="Williams N.M."/>
            <person name="Mcdougal R.L."/>
        </authorList>
    </citation>
    <scope>NUCLEOTIDE SEQUENCE [LARGE SCALE GENOMIC DNA]</scope>
    <source>
        <strain evidence="5">Chile2</strain>
        <strain evidence="6">Chile4</strain>
    </source>
</reference>
<dbReference type="EMBL" id="MBDN02000116">
    <property type="protein sequence ID" value="RLN80230.1"/>
    <property type="molecule type" value="Genomic_DNA"/>
</dbReference>
<evidence type="ECO:0000256" key="1">
    <source>
        <dbReference type="SAM" id="MobiDB-lite"/>
    </source>
</evidence>
<evidence type="ECO:0000313" key="7">
    <source>
        <dbReference type="Proteomes" id="UP000285624"/>
    </source>
</evidence>
<dbReference type="InterPro" id="IPR005607">
    <property type="entry name" value="BSD_dom"/>
</dbReference>
<dbReference type="Gene3D" id="1.10.3970.10">
    <property type="entry name" value="BSD domain"/>
    <property type="match status" value="1"/>
</dbReference>
<dbReference type="Proteomes" id="UP000285624">
    <property type="component" value="Unassembled WGS sequence"/>
</dbReference>
<accession>A0A3R7KJW7</accession>
<dbReference type="EMBL" id="JPWU03000217">
    <property type="protein sequence ID" value="KAG2522340.1"/>
    <property type="molecule type" value="Genomic_DNA"/>
</dbReference>